<sequence length="220" mass="23263">MLNVRSAVDDLTARARIRDAAVARFGRDGFGVGLRVIAADAGVSPALVIHHFGSKDGLRTACDEHVLARILEEKKSAIGAAAPSEVIAKLATLEQYATVFAYVVRCLLEGGSVAAHFIDGLVEDAETYLADAVASGSVLPSRDPAGRARVLIAMSVGSLVMAQADAAAGRGPAPTEQPAAAMEELYRRIMLGSLELYTQGLFADRSYLDAYLAYQETTHE</sequence>
<dbReference type="SUPFAM" id="SSF48498">
    <property type="entry name" value="Tetracyclin repressor-like, C-terminal domain"/>
    <property type="match status" value="1"/>
</dbReference>
<dbReference type="eggNOG" id="COG1309">
    <property type="taxonomic scope" value="Bacteria"/>
</dbReference>
<protein>
    <submittedName>
        <fullName evidence="4">Regulatory protein TetR</fullName>
    </submittedName>
</protein>
<dbReference type="PANTHER" id="PTHR30055">
    <property type="entry name" value="HTH-TYPE TRANSCRIPTIONAL REGULATOR RUTR"/>
    <property type="match status" value="1"/>
</dbReference>
<evidence type="ECO:0000313" key="4">
    <source>
        <dbReference type="EMBL" id="AEE47620.1"/>
    </source>
</evidence>
<dbReference type="Gene3D" id="1.10.357.10">
    <property type="entry name" value="Tetracycline Repressor, domain 2"/>
    <property type="match status" value="1"/>
</dbReference>
<dbReference type="SUPFAM" id="SSF46689">
    <property type="entry name" value="Homeodomain-like"/>
    <property type="match status" value="1"/>
</dbReference>
<dbReference type="PROSITE" id="PS50977">
    <property type="entry name" value="HTH_TETR_2"/>
    <property type="match status" value="1"/>
</dbReference>
<dbReference type="STRING" id="590998.Celf_3509"/>
<dbReference type="KEGG" id="cfi:Celf_3509"/>
<dbReference type="InterPro" id="IPR001647">
    <property type="entry name" value="HTH_TetR"/>
</dbReference>
<dbReference type="PANTHER" id="PTHR30055:SF146">
    <property type="entry name" value="HTH-TYPE TRANSCRIPTIONAL DUAL REGULATOR CECR"/>
    <property type="match status" value="1"/>
</dbReference>
<organism evidence="4 5">
    <name type="scientific">Cellulomonas fimi (strain ATCC 484 / DSM 20113 / JCM 1341 / CCUG 24087 / LMG 16345 / NBRC 15513 / NCIMB 8980 / NCTC 7547 / NRS-133)</name>
    <dbReference type="NCBI Taxonomy" id="590998"/>
    <lineage>
        <taxon>Bacteria</taxon>
        <taxon>Bacillati</taxon>
        <taxon>Actinomycetota</taxon>
        <taxon>Actinomycetes</taxon>
        <taxon>Micrococcales</taxon>
        <taxon>Cellulomonadaceae</taxon>
        <taxon>Cellulomonas</taxon>
    </lineage>
</organism>
<dbReference type="GO" id="GO:0003700">
    <property type="term" value="F:DNA-binding transcription factor activity"/>
    <property type="evidence" value="ECO:0007669"/>
    <property type="project" value="TreeGrafter"/>
</dbReference>
<dbReference type="Proteomes" id="UP000008460">
    <property type="component" value="Chromosome"/>
</dbReference>
<name>F4H302_CELFA</name>
<accession>F4H302</accession>
<dbReference type="GO" id="GO:0000976">
    <property type="term" value="F:transcription cis-regulatory region binding"/>
    <property type="evidence" value="ECO:0007669"/>
    <property type="project" value="TreeGrafter"/>
</dbReference>
<evidence type="ECO:0000259" key="3">
    <source>
        <dbReference type="PROSITE" id="PS50977"/>
    </source>
</evidence>
<evidence type="ECO:0000256" key="1">
    <source>
        <dbReference type="ARBA" id="ARBA00023125"/>
    </source>
</evidence>
<dbReference type="Pfam" id="PF00440">
    <property type="entry name" value="TetR_N"/>
    <property type="match status" value="1"/>
</dbReference>
<dbReference type="EMBL" id="CP002666">
    <property type="protein sequence ID" value="AEE47620.1"/>
    <property type="molecule type" value="Genomic_DNA"/>
</dbReference>
<feature type="domain" description="HTH tetR-type" evidence="3">
    <location>
        <begin position="11"/>
        <end position="70"/>
    </location>
</feature>
<dbReference type="HOGENOM" id="CLU_088572_1_0_11"/>
<keyword evidence="5" id="KW-1185">Reference proteome</keyword>
<reference evidence="4 5" key="1">
    <citation type="submission" date="2011-04" db="EMBL/GenBank/DDBJ databases">
        <title>Complete sequence of Cellulomonas fimi ATCC 484.</title>
        <authorList>
            <consortium name="US DOE Joint Genome Institute"/>
            <person name="Lucas S."/>
            <person name="Han J."/>
            <person name="Lapidus A."/>
            <person name="Cheng J.-F."/>
            <person name="Goodwin L."/>
            <person name="Pitluck S."/>
            <person name="Peters L."/>
            <person name="Chertkov O."/>
            <person name="Detter J.C."/>
            <person name="Han C."/>
            <person name="Tapia R."/>
            <person name="Land M."/>
            <person name="Hauser L."/>
            <person name="Kyrpides N."/>
            <person name="Ivanova N."/>
            <person name="Ovchinnikova G."/>
            <person name="Pagani I."/>
            <person name="Mead D."/>
            <person name="Brumm P."/>
            <person name="Woyke T."/>
        </authorList>
    </citation>
    <scope>NUCLEOTIDE SEQUENCE [LARGE SCALE GENOMIC DNA]</scope>
    <source>
        <strain evidence="5">ATCC 484 / DSM 20113 / JCM 1341 / NBRC 15513 / NCIMB 8980 / NCTC 7547</strain>
    </source>
</reference>
<gene>
    <name evidence="4" type="ordered locus">Celf_3509</name>
</gene>
<dbReference type="InterPro" id="IPR036271">
    <property type="entry name" value="Tet_transcr_reg_TetR-rel_C_sf"/>
</dbReference>
<keyword evidence="1 2" id="KW-0238">DNA-binding</keyword>
<feature type="DNA-binding region" description="H-T-H motif" evidence="2">
    <location>
        <begin position="33"/>
        <end position="52"/>
    </location>
</feature>
<dbReference type="AlphaFoldDB" id="F4H302"/>
<dbReference type="InterPro" id="IPR009057">
    <property type="entry name" value="Homeodomain-like_sf"/>
</dbReference>
<dbReference type="Pfam" id="PF17933">
    <property type="entry name" value="TetR_C_25"/>
    <property type="match status" value="1"/>
</dbReference>
<proteinExistence type="predicted"/>
<dbReference type="InterPro" id="IPR050109">
    <property type="entry name" value="HTH-type_TetR-like_transc_reg"/>
</dbReference>
<evidence type="ECO:0000313" key="5">
    <source>
        <dbReference type="Proteomes" id="UP000008460"/>
    </source>
</evidence>
<dbReference type="InterPro" id="IPR041484">
    <property type="entry name" value="TetR_C_25"/>
</dbReference>
<evidence type="ECO:0000256" key="2">
    <source>
        <dbReference type="PROSITE-ProRule" id="PRU00335"/>
    </source>
</evidence>